<dbReference type="AlphaFoldDB" id="A0A521FK35"/>
<dbReference type="PANTHER" id="PTHR48081">
    <property type="entry name" value="AB HYDROLASE SUPERFAMILY PROTEIN C4A8.06C"/>
    <property type="match status" value="1"/>
</dbReference>
<dbReference type="InterPro" id="IPR029058">
    <property type="entry name" value="AB_hydrolase_fold"/>
</dbReference>
<dbReference type="InterPro" id="IPR050300">
    <property type="entry name" value="GDXG_lipolytic_enzyme"/>
</dbReference>
<dbReference type="InterPro" id="IPR049492">
    <property type="entry name" value="BD-FAE-like_dom"/>
</dbReference>
<evidence type="ECO:0000256" key="1">
    <source>
        <dbReference type="ARBA" id="ARBA00022801"/>
    </source>
</evidence>
<dbReference type="SUPFAM" id="SSF53474">
    <property type="entry name" value="alpha/beta-Hydrolases"/>
    <property type="match status" value="1"/>
</dbReference>
<feature type="domain" description="BD-FAE-like" evidence="2">
    <location>
        <begin position="49"/>
        <end position="265"/>
    </location>
</feature>
<evidence type="ECO:0000313" key="4">
    <source>
        <dbReference type="Proteomes" id="UP000317484"/>
    </source>
</evidence>
<dbReference type="EMBL" id="FXTJ01000009">
    <property type="protein sequence ID" value="SMO95861.1"/>
    <property type="molecule type" value="Genomic_DNA"/>
</dbReference>
<dbReference type="GO" id="GO:0016787">
    <property type="term" value="F:hydrolase activity"/>
    <property type="evidence" value="ECO:0007669"/>
    <property type="project" value="UniProtKB-KW"/>
</dbReference>
<evidence type="ECO:0000313" key="3">
    <source>
        <dbReference type="EMBL" id="SMO95861.1"/>
    </source>
</evidence>
<gene>
    <name evidence="3" type="ORF">SAMN06273567_10965</name>
</gene>
<dbReference type="PANTHER" id="PTHR48081:SF13">
    <property type="entry name" value="ALPHA_BETA HYDROLASE"/>
    <property type="match status" value="1"/>
</dbReference>
<dbReference type="Gene3D" id="3.40.50.1820">
    <property type="entry name" value="alpha/beta hydrolase"/>
    <property type="match status" value="1"/>
</dbReference>
<sequence>MSTTDEQPFEWAGPARYLLPPAPTRRDDGVRVFSGVTYACPAGYRPLQLDVWVPDTAAPAPLVVWVHGGGWMTGDRRYLPETLRPDQLFEAFVAAGLAVATIDYRFALEAPFPAQLHDAKAAVRYLRAHAGELGVDVTRIGVAGESAGGHLAALVALTGHRADLEGDLGVVGPSSAVDVAVDWYGVSDLETMPRATPPPHVQAKLPEAMRTPPEDVLVRGLEGQALADASPVTHVTEHAPPFLLVHGTADWLVPYAQSERLRDALQGAGVPVRLVPVDGAEHIFAGSRDVDGLVDLSVRYLADALIGARA</sequence>
<protein>
    <submittedName>
        <fullName evidence="3">Acetyl esterase/lipase</fullName>
    </submittedName>
</protein>
<name>A0A521FK35_9ACTN</name>
<accession>A0A521FK35</accession>
<keyword evidence="1" id="KW-0378">Hydrolase</keyword>
<keyword evidence="4" id="KW-1185">Reference proteome</keyword>
<organism evidence="3 4">
    <name type="scientific">Geodermatophilus aquaeductus</name>
    <dbReference type="NCBI Taxonomy" id="1564161"/>
    <lineage>
        <taxon>Bacteria</taxon>
        <taxon>Bacillati</taxon>
        <taxon>Actinomycetota</taxon>
        <taxon>Actinomycetes</taxon>
        <taxon>Geodermatophilales</taxon>
        <taxon>Geodermatophilaceae</taxon>
        <taxon>Geodermatophilus</taxon>
    </lineage>
</organism>
<reference evidence="3 4" key="1">
    <citation type="submission" date="2017-05" db="EMBL/GenBank/DDBJ databases">
        <authorList>
            <person name="Varghese N."/>
            <person name="Submissions S."/>
        </authorList>
    </citation>
    <scope>NUCLEOTIDE SEQUENCE [LARGE SCALE GENOMIC DNA]</scope>
    <source>
        <strain evidence="3 4">DSM 46834</strain>
    </source>
</reference>
<proteinExistence type="predicted"/>
<evidence type="ECO:0000259" key="2">
    <source>
        <dbReference type="Pfam" id="PF20434"/>
    </source>
</evidence>
<dbReference type="Proteomes" id="UP000317484">
    <property type="component" value="Unassembled WGS sequence"/>
</dbReference>
<dbReference type="RefSeq" id="WP_142460149.1">
    <property type="nucleotide sequence ID" value="NZ_FXTJ01000009.1"/>
</dbReference>
<dbReference type="Pfam" id="PF20434">
    <property type="entry name" value="BD-FAE"/>
    <property type="match status" value="1"/>
</dbReference>